<gene>
    <name evidence="2" type="ORF">ACFOEN_01060</name>
</gene>
<feature type="signal peptide" evidence="1">
    <location>
        <begin position="1"/>
        <end position="34"/>
    </location>
</feature>
<proteinExistence type="predicted"/>
<dbReference type="InterPro" id="IPR021851">
    <property type="entry name" value="DUF3455"/>
</dbReference>
<evidence type="ECO:0000313" key="2">
    <source>
        <dbReference type="EMBL" id="MFC3146224.1"/>
    </source>
</evidence>
<dbReference type="Pfam" id="PF11937">
    <property type="entry name" value="DUF3455"/>
    <property type="match status" value="1"/>
</dbReference>
<name>A0ABV7GX20_9BURK</name>
<feature type="chain" id="PRO_5046909589" evidence="1">
    <location>
        <begin position="35"/>
        <end position="189"/>
    </location>
</feature>
<dbReference type="PANTHER" id="PTHR35567">
    <property type="entry name" value="MALATE DEHYDROGENASE (AFU_ORTHOLOGUE AFUA_2G13800)"/>
    <property type="match status" value="1"/>
</dbReference>
<accession>A0ABV7GX20</accession>
<sequence>MTTKLHTRPSARALLALAAAPVLLAACASTPMMADPRVDNAALPEAVRVPAGEMQKLWTRGAGDITYECRENAQMPGQFAWAFVVPKADLTDANGKVVGKYYGGPTWEHMDGSKLTGKQVAVAPAQPGNIPLQLVRAEPAMGTGVLQGVNFIQRLNTSGGVAPAAPCAAANRGETRQVAYAADYVMYGR</sequence>
<evidence type="ECO:0000256" key="1">
    <source>
        <dbReference type="SAM" id="SignalP"/>
    </source>
</evidence>
<keyword evidence="1" id="KW-0732">Signal</keyword>
<dbReference type="EMBL" id="JBHRTI010000003">
    <property type="protein sequence ID" value="MFC3146224.1"/>
    <property type="molecule type" value="Genomic_DNA"/>
</dbReference>
<protein>
    <submittedName>
        <fullName evidence="2">DUF3455 domain-containing protein</fullName>
    </submittedName>
</protein>
<organism evidence="2 3">
    <name type="scientific">Piscinibacterium candidicorallinum</name>
    <dbReference type="NCBI Taxonomy" id="1793872"/>
    <lineage>
        <taxon>Bacteria</taxon>
        <taxon>Pseudomonadati</taxon>
        <taxon>Pseudomonadota</taxon>
        <taxon>Betaproteobacteria</taxon>
        <taxon>Burkholderiales</taxon>
        <taxon>Piscinibacterium</taxon>
    </lineage>
</organism>
<dbReference type="PROSITE" id="PS51257">
    <property type="entry name" value="PROKAR_LIPOPROTEIN"/>
    <property type="match status" value="1"/>
</dbReference>
<evidence type="ECO:0000313" key="3">
    <source>
        <dbReference type="Proteomes" id="UP001595556"/>
    </source>
</evidence>
<keyword evidence="3" id="KW-1185">Reference proteome</keyword>
<dbReference type="RefSeq" id="WP_377300506.1">
    <property type="nucleotide sequence ID" value="NZ_CP180191.1"/>
</dbReference>
<comment type="caution">
    <text evidence="2">The sequence shown here is derived from an EMBL/GenBank/DDBJ whole genome shotgun (WGS) entry which is preliminary data.</text>
</comment>
<reference evidence="3" key="1">
    <citation type="journal article" date="2019" name="Int. J. Syst. Evol. Microbiol.">
        <title>The Global Catalogue of Microorganisms (GCM) 10K type strain sequencing project: providing services to taxonomists for standard genome sequencing and annotation.</title>
        <authorList>
            <consortium name="The Broad Institute Genomics Platform"/>
            <consortium name="The Broad Institute Genome Sequencing Center for Infectious Disease"/>
            <person name="Wu L."/>
            <person name="Ma J."/>
        </authorList>
    </citation>
    <scope>NUCLEOTIDE SEQUENCE [LARGE SCALE GENOMIC DNA]</scope>
    <source>
        <strain evidence="3">KCTC 52168</strain>
    </source>
</reference>
<dbReference type="Proteomes" id="UP001595556">
    <property type="component" value="Unassembled WGS sequence"/>
</dbReference>
<dbReference type="PANTHER" id="PTHR35567:SF1">
    <property type="entry name" value="CONSERVED FUNGAL PROTEIN (AFU_ORTHOLOGUE AFUA_1G14230)"/>
    <property type="match status" value="1"/>
</dbReference>